<feature type="region of interest" description="Disordered" evidence="1">
    <location>
        <begin position="35"/>
        <end position="64"/>
    </location>
</feature>
<dbReference type="VEuPathDB" id="FungiDB:YALI0_C03245g"/>
<dbReference type="VEuPathDB" id="FungiDB:YALI1_C04328g"/>
<dbReference type="GO" id="GO:0005543">
    <property type="term" value="F:phospholipid binding"/>
    <property type="evidence" value="ECO:0007669"/>
    <property type="project" value="InterPro"/>
</dbReference>
<dbReference type="AlphaFoldDB" id="A0A371C0Z0"/>
<dbReference type="InterPro" id="IPR027267">
    <property type="entry name" value="AH/BAR_dom_sf"/>
</dbReference>
<dbReference type="EMBL" id="KZ859053">
    <property type="protein sequence ID" value="RDW24023.1"/>
    <property type="molecule type" value="Genomic_DNA"/>
</dbReference>
<reference evidence="2 3" key="1">
    <citation type="submission" date="2018-07" db="EMBL/GenBank/DDBJ databases">
        <title>Draft Genome Assemblies for Five Robust Yarrowia lipolytica Strains Exhibiting High Lipid Production and Pentose Sugar Utilization and Sugar Alcohol Secretion from Undetoxified Lignocellulosic Biomass Hydrolysates.</title>
        <authorList>
            <consortium name="DOE Joint Genome Institute"/>
            <person name="Walker C."/>
            <person name="Ryu S."/>
            <person name="Na H."/>
            <person name="Zane M."/>
            <person name="LaButti K."/>
            <person name="Lipzen A."/>
            <person name="Haridas S."/>
            <person name="Barry K."/>
            <person name="Grigoriev I.V."/>
            <person name="Quarterman J."/>
            <person name="Slininger P."/>
            <person name="Dien B."/>
            <person name="Trinh C.T."/>
        </authorList>
    </citation>
    <scope>NUCLEOTIDE SEQUENCE [LARGE SCALE GENOMIC DNA]</scope>
    <source>
        <strain evidence="2 3">YB392</strain>
    </source>
</reference>
<dbReference type="PANTHER" id="PTHR38407">
    <property type="entry name" value="PROTEIN IVY1"/>
    <property type="match status" value="1"/>
</dbReference>
<feature type="region of interest" description="Disordered" evidence="1">
    <location>
        <begin position="332"/>
        <end position="407"/>
    </location>
</feature>
<dbReference type="Proteomes" id="UP000256601">
    <property type="component" value="Unassembled WGS sequence"/>
</dbReference>
<dbReference type="GO" id="GO:0000329">
    <property type="term" value="C:fungal-type vacuole membrane"/>
    <property type="evidence" value="ECO:0007669"/>
    <property type="project" value="InterPro"/>
</dbReference>
<feature type="compositionally biased region" description="Low complexity" evidence="1">
    <location>
        <begin position="370"/>
        <end position="381"/>
    </location>
</feature>
<feature type="compositionally biased region" description="Polar residues" evidence="1">
    <location>
        <begin position="41"/>
        <end position="59"/>
    </location>
</feature>
<proteinExistence type="predicted"/>
<evidence type="ECO:0000256" key="1">
    <source>
        <dbReference type="SAM" id="MobiDB-lite"/>
    </source>
</evidence>
<dbReference type="Gene3D" id="1.20.1270.60">
    <property type="entry name" value="Arfaptin homology (AH) domain/BAR domain"/>
    <property type="match status" value="1"/>
</dbReference>
<accession>A0A371C0Z0</accession>
<evidence type="ECO:0000313" key="2">
    <source>
        <dbReference type="EMBL" id="RDW24023.1"/>
    </source>
</evidence>
<feature type="compositionally biased region" description="Basic and acidic residues" evidence="1">
    <location>
        <begin position="352"/>
        <end position="364"/>
    </location>
</feature>
<feature type="compositionally biased region" description="Basic and acidic residues" evidence="1">
    <location>
        <begin position="332"/>
        <end position="342"/>
    </location>
</feature>
<evidence type="ECO:0008006" key="4">
    <source>
        <dbReference type="Google" id="ProtNLM"/>
    </source>
</evidence>
<organism evidence="2 3">
    <name type="scientific">Yarrowia lipolytica</name>
    <name type="common">Candida lipolytica</name>
    <dbReference type="NCBI Taxonomy" id="4952"/>
    <lineage>
        <taxon>Eukaryota</taxon>
        <taxon>Fungi</taxon>
        <taxon>Dikarya</taxon>
        <taxon>Ascomycota</taxon>
        <taxon>Saccharomycotina</taxon>
        <taxon>Dipodascomycetes</taxon>
        <taxon>Dipodascales</taxon>
        <taxon>Dipodascales incertae sedis</taxon>
        <taxon>Yarrowia</taxon>
    </lineage>
</organism>
<sequence length="407" mass="44155">MPEKSRRTRNFCRGLSVVDANPENSHLSEFYSFTRKRRPSDASTTSRLSHFSAATAQTGDSLPSMMPPSSLPLDMDKSQIIGTKHIKESREAYNHVIEAAQKYRDALDLVSRASAEFGGALEQLSHCKGVPDGLQAAAGLYLLVSNHQQILGDTIDKNFVVPVTALGKGLQQRSAEIHSEYRSSHVSKSAELRKKEQQQRGFAKQKRARDLAAYRQSLMDVAAEIDGLDALKGKYYQDMWEAHSLAGDTLLGSVSSAVRAEVEIHEGVARKGWSGGGLDELIEESGDPFGEIEKDHLQPIVGSMMGMVDDGHGREEDGTEGDVTEEAIDRVTTETGECRISDTEGGEGSDSESVHTETESRVEGVEEVSTEGATEGATEEGNSVDSAESDSLPKLSTSMDAKWSSED</sequence>
<dbReference type="InterPro" id="IPR037470">
    <property type="entry name" value="IVY1"/>
</dbReference>
<dbReference type="GO" id="GO:0042144">
    <property type="term" value="P:vacuole fusion, non-autophagic"/>
    <property type="evidence" value="ECO:0007669"/>
    <property type="project" value="InterPro"/>
</dbReference>
<name>A0A371C0Z0_YARLL</name>
<gene>
    <name evidence="2" type="ORF">B0I71DRAFT_166540</name>
</gene>
<evidence type="ECO:0000313" key="3">
    <source>
        <dbReference type="Proteomes" id="UP000256601"/>
    </source>
</evidence>
<dbReference type="PANTHER" id="PTHR38407:SF1">
    <property type="entry name" value="PROTEIN IVY1"/>
    <property type="match status" value="1"/>
</dbReference>
<protein>
    <recommendedName>
        <fullName evidence="4">Protein IVY1</fullName>
    </recommendedName>
</protein>